<dbReference type="InterPro" id="IPR005697">
    <property type="entry name" value="HST_MetA"/>
</dbReference>
<feature type="binding site" evidence="7">
    <location>
        <position position="192"/>
    </location>
    <ligand>
        <name>substrate</name>
    </ligand>
</feature>
<gene>
    <name evidence="8" type="primary">metA</name>
    <name evidence="7" type="synonym">metAA</name>
    <name evidence="8" type="ORF">OIN60_01730</name>
</gene>
<dbReference type="PANTHER" id="PTHR20919:SF0">
    <property type="entry name" value="HOMOSERINE O-SUCCINYLTRANSFERASE"/>
    <property type="match status" value="1"/>
</dbReference>
<protein>
    <recommendedName>
        <fullName evidence="7">Homoserine O-acetyltransferase</fullName>
        <shortName evidence="7">HAT</shortName>
        <ecNumber evidence="7">2.3.1.31</ecNumber>
    </recommendedName>
    <alternativeName>
        <fullName evidence="7">Homoserine transacetylase</fullName>
        <shortName evidence="7">HTA</shortName>
    </alternativeName>
</protein>
<feature type="site" description="Important for substrate specificity" evidence="7">
    <location>
        <position position="192"/>
    </location>
</feature>
<dbReference type="RefSeq" id="WP_305753135.1">
    <property type="nucleotide sequence ID" value="NZ_JAPCKK010000001.1"/>
</dbReference>
<evidence type="ECO:0000256" key="6">
    <source>
        <dbReference type="ARBA" id="ARBA00049043"/>
    </source>
</evidence>
<dbReference type="InterPro" id="IPR029062">
    <property type="entry name" value="Class_I_gatase-like"/>
</dbReference>
<evidence type="ECO:0000256" key="7">
    <source>
        <dbReference type="HAMAP-Rule" id="MF_00295"/>
    </source>
</evidence>
<proteinExistence type="inferred from homology"/>
<keyword evidence="1 7" id="KW-0963">Cytoplasm</keyword>
<dbReference type="GO" id="GO:0008899">
    <property type="term" value="F:homoserine O-succinyltransferase activity"/>
    <property type="evidence" value="ECO:0007669"/>
    <property type="project" value="UniProtKB-EC"/>
</dbReference>
<accession>A0ABT9FLA7</accession>
<evidence type="ECO:0000256" key="4">
    <source>
        <dbReference type="ARBA" id="ARBA00023167"/>
    </source>
</evidence>
<reference evidence="8 9" key="1">
    <citation type="submission" date="2022-10" db="EMBL/GenBank/DDBJ databases">
        <title>Paenibacillus description and whole genome data of maize root bacterial community.</title>
        <authorList>
            <person name="Marton D."/>
            <person name="Farkas M."/>
            <person name="Cserhati M."/>
        </authorList>
    </citation>
    <scope>NUCLEOTIDE SEQUENCE [LARGE SCALE GENOMIC DNA]</scope>
    <source>
        <strain evidence="8 9">P96</strain>
    </source>
</reference>
<name>A0ABT9FLA7_9BACL</name>
<evidence type="ECO:0000256" key="3">
    <source>
        <dbReference type="ARBA" id="ARBA00022679"/>
    </source>
</evidence>
<keyword evidence="3 7" id="KW-0808">Transferase</keyword>
<dbReference type="Proteomes" id="UP001241848">
    <property type="component" value="Unassembled WGS sequence"/>
</dbReference>
<evidence type="ECO:0000256" key="2">
    <source>
        <dbReference type="ARBA" id="ARBA00022605"/>
    </source>
</evidence>
<comment type="subcellular location">
    <subcellularLocation>
        <location evidence="7">Cytoplasm</location>
    </subcellularLocation>
</comment>
<organism evidence="8 9">
    <name type="scientific">Paenibacillus zeirhizosphaerae</name>
    <dbReference type="NCBI Taxonomy" id="2987519"/>
    <lineage>
        <taxon>Bacteria</taxon>
        <taxon>Bacillati</taxon>
        <taxon>Bacillota</taxon>
        <taxon>Bacilli</taxon>
        <taxon>Bacillales</taxon>
        <taxon>Paenibacillaceae</taxon>
        <taxon>Paenibacillus</taxon>
    </lineage>
</organism>
<dbReference type="EMBL" id="JAPCKK010000001">
    <property type="protein sequence ID" value="MDP4095513.1"/>
    <property type="molecule type" value="Genomic_DNA"/>
</dbReference>
<feature type="binding site" evidence="7">
    <location>
        <position position="249"/>
    </location>
    <ligand>
        <name>substrate</name>
    </ligand>
</feature>
<feature type="active site" evidence="7">
    <location>
        <position position="237"/>
    </location>
</feature>
<keyword evidence="9" id="KW-1185">Reference proteome</keyword>
<dbReference type="PIRSF" id="PIRSF000450">
    <property type="entry name" value="H_ser_succinyltr"/>
    <property type="match status" value="1"/>
</dbReference>
<keyword evidence="2 7" id="KW-0028">Amino-acid biosynthesis</keyword>
<feature type="active site" description="Acyl-thioester intermediate" evidence="7">
    <location>
        <position position="142"/>
    </location>
</feature>
<sequence length="309" mass="35809">MPIKIPDALPAKEILAGENIFVMDESKAYHQDIRPLRIAILNLMPTKETTETQLLRLIGNTPLQVDVTLVHPQSHVSKNTSQEYLDMFYKTFDEIRNTRFDGMIITGAPVEQLEFEDVSYWEEIRGIFDWTRTNVTSTMHICWASQAGLYHHFGVPKYGLDSKCFGIFPHTVNKPHVKLLRGFDEVFYAPHSRHTEVRREDIERFPELELLSESEEAGVYIVATTDGKQIFVTGHSEYDPLSLKWEYDRDMAKGMDNVPLPKNYFPQDDPSRTPPSTWRAHANLFFSNWLNYYVYQETPYDIGDIGPQI</sequence>
<feature type="binding site" evidence="7">
    <location>
        <position position="163"/>
    </location>
    <ligand>
        <name>substrate</name>
    </ligand>
</feature>
<evidence type="ECO:0000256" key="1">
    <source>
        <dbReference type="ARBA" id="ARBA00022490"/>
    </source>
</evidence>
<feature type="site" description="Important for acyl-CoA specificity" evidence="7">
    <location>
        <position position="111"/>
    </location>
</feature>
<comment type="caution">
    <text evidence="7">Lacks conserved residue(s) required for the propagation of feature annotation.</text>
</comment>
<dbReference type="Gene3D" id="3.40.50.880">
    <property type="match status" value="1"/>
</dbReference>
<evidence type="ECO:0000256" key="5">
    <source>
        <dbReference type="ARBA" id="ARBA00023315"/>
    </source>
</evidence>
<dbReference type="PANTHER" id="PTHR20919">
    <property type="entry name" value="HOMOSERINE O-SUCCINYLTRANSFERASE"/>
    <property type="match status" value="1"/>
</dbReference>
<dbReference type="Pfam" id="PF04204">
    <property type="entry name" value="HTS"/>
    <property type="match status" value="1"/>
</dbReference>
<comment type="function">
    <text evidence="7">Transfers an acetyl group from acetyl-CoA to L-homoserine, forming acetyl-L-homoserine.</text>
</comment>
<keyword evidence="5 7" id="KW-0012">Acyltransferase</keyword>
<dbReference type="SUPFAM" id="SSF52317">
    <property type="entry name" value="Class I glutamine amidotransferase-like"/>
    <property type="match status" value="1"/>
</dbReference>
<dbReference type="HAMAP" id="MF_00295">
    <property type="entry name" value="MetA_acyltransf"/>
    <property type="match status" value="1"/>
</dbReference>
<feature type="active site" description="Proton acceptor" evidence="7">
    <location>
        <position position="235"/>
    </location>
</feature>
<evidence type="ECO:0000313" key="9">
    <source>
        <dbReference type="Proteomes" id="UP001241848"/>
    </source>
</evidence>
<comment type="similarity">
    <text evidence="7">Belongs to the MetA family.</text>
</comment>
<comment type="catalytic activity">
    <reaction evidence="6 7">
        <text>L-homoserine + acetyl-CoA = O-acetyl-L-homoserine + CoA</text>
        <dbReference type="Rhea" id="RHEA:13701"/>
        <dbReference type="ChEBI" id="CHEBI:57287"/>
        <dbReference type="ChEBI" id="CHEBI:57288"/>
        <dbReference type="ChEBI" id="CHEBI:57476"/>
        <dbReference type="ChEBI" id="CHEBI:57716"/>
        <dbReference type="EC" id="2.3.1.31"/>
    </reaction>
</comment>
<dbReference type="InterPro" id="IPR033752">
    <property type="entry name" value="MetA_family"/>
</dbReference>
<dbReference type="CDD" id="cd03131">
    <property type="entry name" value="GATase1_HTS"/>
    <property type="match status" value="1"/>
</dbReference>
<comment type="pathway">
    <text evidence="7">Amino-acid biosynthesis; L-methionine biosynthesis via de novo pathway; O-acetyl-L-homoserine from L-homoserine: step 1/1.</text>
</comment>
<dbReference type="NCBIfam" id="TIGR01001">
    <property type="entry name" value="metA"/>
    <property type="match status" value="1"/>
</dbReference>
<evidence type="ECO:0000313" key="8">
    <source>
        <dbReference type="EMBL" id="MDP4095513.1"/>
    </source>
</evidence>
<dbReference type="EC" id="2.3.1.31" evidence="7"/>
<comment type="caution">
    <text evidence="8">The sequence shown here is derived from an EMBL/GenBank/DDBJ whole genome shotgun (WGS) entry which is preliminary data.</text>
</comment>
<keyword evidence="4 7" id="KW-0486">Methionine biosynthesis</keyword>